<organism evidence="1 2">
    <name type="scientific">Symbiodinium pilosum</name>
    <name type="common">Dinoflagellate</name>
    <dbReference type="NCBI Taxonomy" id="2952"/>
    <lineage>
        <taxon>Eukaryota</taxon>
        <taxon>Sar</taxon>
        <taxon>Alveolata</taxon>
        <taxon>Dinophyceae</taxon>
        <taxon>Suessiales</taxon>
        <taxon>Symbiodiniaceae</taxon>
        <taxon>Symbiodinium</taxon>
    </lineage>
</organism>
<protein>
    <submittedName>
        <fullName evidence="1">Uncharacterized protein</fullName>
    </submittedName>
</protein>
<evidence type="ECO:0000313" key="2">
    <source>
        <dbReference type="Proteomes" id="UP000649617"/>
    </source>
</evidence>
<name>A0A812QUU2_SYMPI</name>
<gene>
    <name evidence="1" type="ORF">SPIL2461_LOCUS9980</name>
</gene>
<dbReference type="OrthoDB" id="1658288at2759"/>
<comment type="caution">
    <text evidence="1">The sequence shown here is derived from an EMBL/GenBank/DDBJ whole genome shotgun (WGS) entry which is preliminary data.</text>
</comment>
<feature type="non-terminal residue" evidence="1">
    <location>
        <position position="1"/>
    </location>
</feature>
<accession>A0A812QUU2</accession>
<dbReference type="Proteomes" id="UP000649617">
    <property type="component" value="Unassembled WGS sequence"/>
</dbReference>
<sequence>PTDPPNSWEILGVDFALEQTEDLRVDAKVLDWNYGPGLAFGRQLKNGQEKTLAFLQESYRILHELHRLRVAGRASAWREHIPLSRLRVLFDASDAARQPAWCA</sequence>
<proteinExistence type="predicted"/>
<reference evidence="1" key="1">
    <citation type="submission" date="2021-02" db="EMBL/GenBank/DDBJ databases">
        <authorList>
            <person name="Dougan E. K."/>
            <person name="Rhodes N."/>
            <person name="Thang M."/>
            <person name="Chan C."/>
        </authorList>
    </citation>
    <scope>NUCLEOTIDE SEQUENCE</scope>
</reference>
<keyword evidence="2" id="KW-1185">Reference proteome</keyword>
<evidence type="ECO:0000313" key="1">
    <source>
        <dbReference type="EMBL" id="CAE7404637.1"/>
    </source>
</evidence>
<dbReference type="AlphaFoldDB" id="A0A812QUU2"/>
<dbReference type="EMBL" id="CAJNIZ010017947">
    <property type="protein sequence ID" value="CAE7404637.1"/>
    <property type="molecule type" value="Genomic_DNA"/>
</dbReference>